<evidence type="ECO:0000256" key="4">
    <source>
        <dbReference type="ARBA" id="ARBA00022833"/>
    </source>
</evidence>
<name>A0ABQ7SYZ9_PHRPL</name>
<evidence type="ECO:0000313" key="10">
    <source>
        <dbReference type="Proteomes" id="UP000826234"/>
    </source>
</evidence>
<evidence type="ECO:0000256" key="7">
    <source>
        <dbReference type="SAM" id="MobiDB-lite"/>
    </source>
</evidence>
<organism evidence="9 10">
    <name type="scientific">Phrynosoma platyrhinos</name>
    <name type="common">Desert horned lizard</name>
    <dbReference type="NCBI Taxonomy" id="52577"/>
    <lineage>
        <taxon>Eukaryota</taxon>
        <taxon>Metazoa</taxon>
        <taxon>Chordata</taxon>
        <taxon>Craniata</taxon>
        <taxon>Vertebrata</taxon>
        <taxon>Euteleostomi</taxon>
        <taxon>Lepidosauria</taxon>
        <taxon>Squamata</taxon>
        <taxon>Bifurcata</taxon>
        <taxon>Unidentata</taxon>
        <taxon>Episquamata</taxon>
        <taxon>Toxicofera</taxon>
        <taxon>Iguania</taxon>
        <taxon>Phrynosomatidae</taxon>
        <taxon>Phrynosomatinae</taxon>
        <taxon>Phrynosoma</taxon>
    </lineage>
</organism>
<evidence type="ECO:0000256" key="1">
    <source>
        <dbReference type="ARBA" id="ARBA00022723"/>
    </source>
</evidence>
<dbReference type="SMART" id="SM00734">
    <property type="entry name" value="ZnF_Rad18"/>
    <property type="match status" value="1"/>
</dbReference>
<keyword evidence="2 6" id="KW-0227">DNA damage</keyword>
<dbReference type="EMBL" id="JAIPUX010003289">
    <property type="protein sequence ID" value="KAH0622489.1"/>
    <property type="molecule type" value="Genomic_DNA"/>
</dbReference>
<dbReference type="PROSITE" id="PS51908">
    <property type="entry name" value="ZF_UBZ4"/>
    <property type="match status" value="1"/>
</dbReference>
<proteinExistence type="predicted"/>
<dbReference type="Proteomes" id="UP000826234">
    <property type="component" value="Unassembled WGS sequence"/>
</dbReference>
<keyword evidence="1" id="KW-0479">Metal-binding</keyword>
<gene>
    <name evidence="9" type="ORF">JD844_024842</name>
</gene>
<evidence type="ECO:0000313" key="9">
    <source>
        <dbReference type="EMBL" id="KAH0622489.1"/>
    </source>
</evidence>
<keyword evidence="4" id="KW-0862">Zinc</keyword>
<sequence length="141" mass="15531">MLSKVSVANKKVYSNVNGSPIKNVLFTGRSSHSRFTNAASDLLPETPEKRFFEPATSTPKSRIAAHGGAPKRARMEDTTSFENYFLKKKDPGWTSPSVKSKAATMESLMTSVSDEKRMVCCPVCQSEVLEAKINEHLDSCL</sequence>
<comment type="caution">
    <text evidence="9">The sequence shown here is derived from an EMBL/GenBank/DDBJ whole genome shotgun (WGS) entry which is preliminary data.</text>
</comment>
<evidence type="ECO:0000259" key="8">
    <source>
        <dbReference type="PROSITE" id="PS51908"/>
    </source>
</evidence>
<accession>A0ABQ7SYZ9</accession>
<evidence type="ECO:0000256" key="5">
    <source>
        <dbReference type="ARBA" id="ARBA00023204"/>
    </source>
</evidence>
<evidence type="ECO:0000256" key="2">
    <source>
        <dbReference type="ARBA" id="ARBA00022763"/>
    </source>
</evidence>
<dbReference type="Gene3D" id="3.30.160.60">
    <property type="entry name" value="Classic Zinc Finger"/>
    <property type="match status" value="1"/>
</dbReference>
<feature type="region of interest" description="Disordered" evidence="7">
    <location>
        <begin position="52"/>
        <end position="75"/>
    </location>
</feature>
<feature type="domain" description="UBZ4-type" evidence="8">
    <location>
        <begin position="118"/>
        <end position="141"/>
    </location>
</feature>
<keyword evidence="10" id="KW-1185">Reference proteome</keyword>
<dbReference type="InterPro" id="IPR006642">
    <property type="entry name" value="Rad18_UBZ4"/>
</dbReference>
<reference evidence="9 10" key="1">
    <citation type="journal article" date="2022" name="Gigascience">
        <title>A chromosome-level genome assembly and annotation of the desert horned lizard, Phrynosoma platyrhinos, provides insight into chromosomal rearrangements among reptiles.</title>
        <authorList>
            <person name="Koochekian N."/>
            <person name="Ascanio A."/>
            <person name="Farleigh K."/>
            <person name="Card D.C."/>
            <person name="Schield D.R."/>
            <person name="Castoe T.A."/>
            <person name="Jezkova T."/>
        </authorList>
    </citation>
    <scope>NUCLEOTIDE SEQUENCE [LARGE SCALE GENOMIC DNA]</scope>
    <source>
        <strain evidence="9">NK-2021</strain>
    </source>
</reference>
<evidence type="ECO:0000256" key="3">
    <source>
        <dbReference type="ARBA" id="ARBA00022771"/>
    </source>
</evidence>
<evidence type="ECO:0000256" key="6">
    <source>
        <dbReference type="PROSITE-ProRule" id="PRU01256"/>
    </source>
</evidence>
<keyword evidence="3 6" id="KW-0863">Zinc-finger</keyword>
<keyword evidence="5 6" id="KW-0234">DNA repair</keyword>
<protein>
    <recommendedName>
        <fullName evidence="8">UBZ4-type domain-containing protein</fullName>
    </recommendedName>
</protein>